<evidence type="ECO:0000313" key="2">
    <source>
        <dbReference type="EMBL" id="RDX40053.1"/>
    </source>
</evidence>
<name>A0A371CIE8_9APHY</name>
<dbReference type="AlphaFoldDB" id="A0A371CIE8"/>
<evidence type="ECO:0000313" key="3">
    <source>
        <dbReference type="Proteomes" id="UP000256964"/>
    </source>
</evidence>
<dbReference type="EMBL" id="KZ857594">
    <property type="protein sequence ID" value="RDX40053.1"/>
    <property type="molecule type" value="Genomic_DNA"/>
</dbReference>
<feature type="region of interest" description="Disordered" evidence="1">
    <location>
        <begin position="84"/>
        <end position="123"/>
    </location>
</feature>
<proteinExistence type="predicted"/>
<evidence type="ECO:0000256" key="1">
    <source>
        <dbReference type="SAM" id="MobiDB-lite"/>
    </source>
</evidence>
<accession>A0A371CIE8</accession>
<reference evidence="2 3" key="1">
    <citation type="journal article" date="2018" name="Biotechnol. Biofuels">
        <title>Integrative visual omics of the white-rot fungus Polyporus brumalis exposes the biotechnological potential of its oxidative enzymes for delignifying raw plant biomass.</title>
        <authorList>
            <person name="Miyauchi S."/>
            <person name="Rancon A."/>
            <person name="Drula E."/>
            <person name="Hage H."/>
            <person name="Chaduli D."/>
            <person name="Favel A."/>
            <person name="Grisel S."/>
            <person name="Henrissat B."/>
            <person name="Herpoel-Gimbert I."/>
            <person name="Ruiz-Duenas F.J."/>
            <person name="Chevret D."/>
            <person name="Hainaut M."/>
            <person name="Lin J."/>
            <person name="Wang M."/>
            <person name="Pangilinan J."/>
            <person name="Lipzen A."/>
            <person name="Lesage-Meessen L."/>
            <person name="Navarro D."/>
            <person name="Riley R."/>
            <person name="Grigoriev I.V."/>
            <person name="Zhou S."/>
            <person name="Raouche S."/>
            <person name="Rosso M.N."/>
        </authorList>
    </citation>
    <scope>NUCLEOTIDE SEQUENCE [LARGE SCALE GENOMIC DNA]</scope>
    <source>
        <strain evidence="2 3">BRFM 1820</strain>
    </source>
</reference>
<gene>
    <name evidence="2" type="ORF">OH76DRAFT_461535</name>
</gene>
<keyword evidence="3" id="KW-1185">Reference proteome</keyword>
<protein>
    <submittedName>
        <fullName evidence="2">Uncharacterized protein</fullName>
    </submittedName>
</protein>
<feature type="compositionally biased region" description="Polar residues" evidence="1">
    <location>
        <begin position="101"/>
        <end position="116"/>
    </location>
</feature>
<organism evidence="2 3">
    <name type="scientific">Lentinus brumalis</name>
    <dbReference type="NCBI Taxonomy" id="2498619"/>
    <lineage>
        <taxon>Eukaryota</taxon>
        <taxon>Fungi</taxon>
        <taxon>Dikarya</taxon>
        <taxon>Basidiomycota</taxon>
        <taxon>Agaricomycotina</taxon>
        <taxon>Agaricomycetes</taxon>
        <taxon>Polyporales</taxon>
        <taxon>Polyporaceae</taxon>
        <taxon>Lentinus</taxon>
    </lineage>
</organism>
<sequence length="245" mass="26086">MTTTSCLPVDGRIRGSLRTTRVSVALVLSSTVRVVTRTENRSPQDWTLSGLESTSTMQGLRQCDRHVDNFHIDVRRVGARMGGQHCVPSTQQRREDGGARSKNTPGFDTGWVQSMPSREGRAATVDGEIRRVRTSQVPAGRAGEVVGPGASLLLALESPLSDSSATDPRCKIKQVRTSRCMVSAGLGVECAVFRSSPMSSQAAEDGGALSRCAMPGDTDVYVPLLQSQVALSNSSCATAWLAIHG</sequence>
<dbReference type="Proteomes" id="UP000256964">
    <property type="component" value="Unassembled WGS sequence"/>
</dbReference>